<dbReference type="EMBL" id="BMAU01021203">
    <property type="protein sequence ID" value="GFX98736.1"/>
    <property type="molecule type" value="Genomic_DNA"/>
</dbReference>
<gene>
    <name evidence="1" type="primary">AVEN_88755_1</name>
    <name evidence="1" type="ORF">TNCV_1503141</name>
</gene>
<comment type="caution">
    <text evidence="1">The sequence shown here is derived from an EMBL/GenBank/DDBJ whole genome shotgun (WGS) entry which is preliminary data.</text>
</comment>
<organism evidence="1 2">
    <name type="scientific">Trichonephila clavipes</name>
    <name type="common">Golden silk orbweaver</name>
    <name type="synonym">Nephila clavipes</name>
    <dbReference type="NCBI Taxonomy" id="2585209"/>
    <lineage>
        <taxon>Eukaryota</taxon>
        <taxon>Metazoa</taxon>
        <taxon>Ecdysozoa</taxon>
        <taxon>Arthropoda</taxon>
        <taxon>Chelicerata</taxon>
        <taxon>Arachnida</taxon>
        <taxon>Araneae</taxon>
        <taxon>Araneomorphae</taxon>
        <taxon>Entelegynae</taxon>
        <taxon>Araneoidea</taxon>
        <taxon>Nephilidae</taxon>
        <taxon>Trichonephila</taxon>
    </lineage>
</organism>
<dbReference type="AlphaFoldDB" id="A0A8X6RWJ8"/>
<proteinExistence type="predicted"/>
<sequence length="157" mass="17895">MKELALEDSESYRRFLRMDVSTFEELVALVSPSIERKNTSMRKAIPAAERIALTLRYLATGETQSSLSYQFRIAQNTISGIIPAVCAAIYHHLGSEIRVPESGNEWKMVAEEFWAKWNFPLCLGAMDGKHMRIKPPLIQEQHTETTRDFSASCCWPL</sequence>
<reference evidence="1" key="1">
    <citation type="submission" date="2020-08" db="EMBL/GenBank/DDBJ databases">
        <title>Multicomponent nature underlies the extraordinary mechanical properties of spider dragline silk.</title>
        <authorList>
            <person name="Kono N."/>
            <person name="Nakamura H."/>
            <person name="Mori M."/>
            <person name="Yoshida Y."/>
            <person name="Ohtoshi R."/>
            <person name="Malay A.D."/>
            <person name="Moran D.A.P."/>
            <person name="Tomita M."/>
            <person name="Numata K."/>
            <person name="Arakawa K."/>
        </authorList>
    </citation>
    <scope>NUCLEOTIDE SEQUENCE</scope>
</reference>
<keyword evidence="2" id="KW-1185">Reference proteome</keyword>
<dbReference type="Proteomes" id="UP000887159">
    <property type="component" value="Unassembled WGS sequence"/>
</dbReference>
<evidence type="ECO:0000313" key="2">
    <source>
        <dbReference type="Proteomes" id="UP000887159"/>
    </source>
</evidence>
<accession>A0A8X6RWJ8</accession>
<protein>
    <submittedName>
        <fullName evidence="1">DDE Tnp4 domain-containing protein</fullName>
    </submittedName>
</protein>
<name>A0A8X6RWJ8_TRICX</name>
<evidence type="ECO:0000313" key="1">
    <source>
        <dbReference type="EMBL" id="GFX98736.1"/>
    </source>
</evidence>